<proteinExistence type="predicted"/>
<dbReference type="EMBL" id="FRAM01000003">
    <property type="protein sequence ID" value="SHK54575.1"/>
    <property type="molecule type" value="Genomic_DNA"/>
</dbReference>
<protein>
    <submittedName>
        <fullName evidence="1">Uncharacterized protein</fullName>
    </submittedName>
</protein>
<name>A0A1M6TC60_9FLAO</name>
<evidence type="ECO:0000313" key="2">
    <source>
        <dbReference type="Proteomes" id="UP000184498"/>
    </source>
</evidence>
<keyword evidence="2" id="KW-1185">Reference proteome</keyword>
<dbReference type="AlphaFoldDB" id="A0A1M6TC60"/>
<evidence type="ECO:0000313" key="1">
    <source>
        <dbReference type="EMBL" id="SHK54575.1"/>
    </source>
</evidence>
<dbReference type="Proteomes" id="UP000184498">
    <property type="component" value="Unassembled WGS sequence"/>
</dbReference>
<gene>
    <name evidence="1" type="ORF">SAMN05444371_2783</name>
</gene>
<organism evidence="1 2">
    <name type="scientific">Epilithonimonas mollis</name>
    <dbReference type="NCBI Taxonomy" id="216903"/>
    <lineage>
        <taxon>Bacteria</taxon>
        <taxon>Pseudomonadati</taxon>
        <taxon>Bacteroidota</taxon>
        <taxon>Flavobacteriia</taxon>
        <taxon>Flavobacteriales</taxon>
        <taxon>Weeksellaceae</taxon>
        <taxon>Chryseobacterium group</taxon>
        <taxon>Epilithonimonas</taxon>
    </lineage>
</organism>
<reference evidence="2" key="1">
    <citation type="submission" date="2016-11" db="EMBL/GenBank/DDBJ databases">
        <authorList>
            <person name="Varghese N."/>
            <person name="Submissions S."/>
        </authorList>
    </citation>
    <scope>NUCLEOTIDE SEQUENCE [LARGE SCALE GENOMIC DNA]</scope>
    <source>
        <strain evidence="2">DSM 18016</strain>
    </source>
</reference>
<accession>A0A1M6TC60</accession>
<sequence length="60" mass="7263">MKINEKPGSKKYNDQERNKNDDCIIVINNILNQKKLPRLRQLSFFVYKKFMVSKNSIQFR</sequence>